<name>A0A4Y9ZU70_9AGAM</name>
<organism evidence="2 3">
    <name type="scientific">Hericium alpestre</name>
    <dbReference type="NCBI Taxonomy" id="135208"/>
    <lineage>
        <taxon>Eukaryota</taxon>
        <taxon>Fungi</taxon>
        <taxon>Dikarya</taxon>
        <taxon>Basidiomycota</taxon>
        <taxon>Agaricomycotina</taxon>
        <taxon>Agaricomycetes</taxon>
        <taxon>Russulales</taxon>
        <taxon>Hericiaceae</taxon>
        <taxon>Hericium</taxon>
    </lineage>
</organism>
<sequence>MCSILVEMWAAMASGPDIVDRHKAMLAGGAMPSTSAPAIPTPASAPAPDSADVDPNDIDPNDVDPNDVVPVANNAAASSSTGPRQYTMADYLDGAVDDDDDEEYAF</sequence>
<protein>
    <submittedName>
        <fullName evidence="2">Uncharacterized protein</fullName>
    </submittedName>
</protein>
<dbReference type="Proteomes" id="UP000298061">
    <property type="component" value="Unassembled WGS sequence"/>
</dbReference>
<evidence type="ECO:0000313" key="2">
    <source>
        <dbReference type="EMBL" id="TFY77048.1"/>
    </source>
</evidence>
<dbReference type="EMBL" id="SFCI01001015">
    <property type="protein sequence ID" value="TFY77048.1"/>
    <property type="molecule type" value="Genomic_DNA"/>
</dbReference>
<keyword evidence="3" id="KW-1185">Reference proteome</keyword>
<feature type="compositionally biased region" description="Acidic residues" evidence="1">
    <location>
        <begin position="51"/>
        <end position="65"/>
    </location>
</feature>
<evidence type="ECO:0000313" key="3">
    <source>
        <dbReference type="Proteomes" id="UP000298061"/>
    </source>
</evidence>
<evidence type="ECO:0000256" key="1">
    <source>
        <dbReference type="SAM" id="MobiDB-lite"/>
    </source>
</evidence>
<dbReference type="AlphaFoldDB" id="A0A4Y9ZU70"/>
<feature type="region of interest" description="Disordered" evidence="1">
    <location>
        <begin position="29"/>
        <end position="84"/>
    </location>
</feature>
<reference evidence="2 3" key="1">
    <citation type="submission" date="2019-02" db="EMBL/GenBank/DDBJ databases">
        <title>Genome sequencing of the rare red list fungi Hericium alpestre (H. flagellum).</title>
        <authorList>
            <person name="Buettner E."/>
            <person name="Kellner H."/>
        </authorList>
    </citation>
    <scope>NUCLEOTIDE SEQUENCE [LARGE SCALE GENOMIC DNA]</scope>
    <source>
        <strain evidence="2 3">DSM 108284</strain>
    </source>
</reference>
<gene>
    <name evidence="2" type="ORF">EWM64_g6964</name>
</gene>
<proteinExistence type="predicted"/>
<comment type="caution">
    <text evidence="2">The sequence shown here is derived from an EMBL/GenBank/DDBJ whole genome shotgun (WGS) entry which is preliminary data.</text>
</comment>
<feature type="compositionally biased region" description="Low complexity" evidence="1">
    <location>
        <begin position="66"/>
        <end position="77"/>
    </location>
</feature>
<accession>A0A4Y9ZU70</accession>